<dbReference type="Pfam" id="PF20060">
    <property type="entry name" value="DUF6459"/>
    <property type="match status" value="1"/>
</dbReference>
<feature type="region of interest" description="Disordered" evidence="1">
    <location>
        <begin position="1"/>
        <end position="41"/>
    </location>
</feature>
<accession>A0ABS1SLK3</accession>
<sequence length="163" mass="17703">MMPTTGAAQCNAPDPSITTAASPTHSTPRNSANRTAKPRLELVPDDASQPVAPRLPASAVQRIALSAFEVLEGSRAIAQVASSVTLEVARQLRVRRALRTEQRTLHRDARRIVASPGRPHMTSPREGVVDAVVVLHTPGRAYAVALRFELRARQWRATHLTVL</sequence>
<feature type="compositionally biased region" description="Polar residues" evidence="1">
    <location>
        <begin position="16"/>
        <end position="34"/>
    </location>
</feature>
<dbReference type="RefSeq" id="WP_202380820.1">
    <property type="nucleotide sequence ID" value="NZ_BAAAMA010000003.1"/>
</dbReference>
<dbReference type="Proteomes" id="UP001646141">
    <property type="component" value="Unassembled WGS sequence"/>
</dbReference>
<reference evidence="2 3" key="1">
    <citation type="submission" date="2018-09" db="EMBL/GenBank/DDBJ databases">
        <title>Comparative genomics of Leucobacter spp.</title>
        <authorList>
            <person name="Reis A.C."/>
            <person name="Kolvenbach B.A."/>
            <person name="Corvini P.F.X."/>
            <person name="Nunes O.C."/>
        </authorList>
    </citation>
    <scope>NUCLEOTIDE SEQUENCE [LARGE SCALE GENOMIC DNA]</scope>
    <source>
        <strain evidence="2 3">L-1</strain>
    </source>
</reference>
<evidence type="ECO:0000313" key="2">
    <source>
        <dbReference type="EMBL" id="MBL3688810.1"/>
    </source>
</evidence>
<evidence type="ECO:0000256" key="1">
    <source>
        <dbReference type="SAM" id="MobiDB-lite"/>
    </source>
</evidence>
<organism evidence="2 3">
    <name type="scientific">Leucobacter chromiireducens subsp. chromiireducens</name>
    <dbReference type="NCBI Taxonomy" id="660067"/>
    <lineage>
        <taxon>Bacteria</taxon>
        <taxon>Bacillati</taxon>
        <taxon>Actinomycetota</taxon>
        <taxon>Actinomycetes</taxon>
        <taxon>Micrococcales</taxon>
        <taxon>Microbacteriaceae</taxon>
        <taxon>Leucobacter</taxon>
    </lineage>
</organism>
<dbReference type="InterPro" id="IPR045596">
    <property type="entry name" value="DUF6459"/>
</dbReference>
<protein>
    <recommendedName>
        <fullName evidence="4">3-hydroxyacyl-CoA dehydrogenase</fullName>
    </recommendedName>
</protein>
<proteinExistence type="predicted"/>
<evidence type="ECO:0000313" key="3">
    <source>
        <dbReference type="Proteomes" id="UP001646141"/>
    </source>
</evidence>
<gene>
    <name evidence="2" type="ORF">D3226_02395</name>
</gene>
<evidence type="ECO:0008006" key="4">
    <source>
        <dbReference type="Google" id="ProtNLM"/>
    </source>
</evidence>
<keyword evidence="3" id="KW-1185">Reference proteome</keyword>
<dbReference type="EMBL" id="QYAD01000001">
    <property type="protein sequence ID" value="MBL3688810.1"/>
    <property type="molecule type" value="Genomic_DNA"/>
</dbReference>
<comment type="caution">
    <text evidence="2">The sequence shown here is derived from an EMBL/GenBank/DDBJ whole genome shotgun (WGS) entry which is preliminary data.</text>
</comment>
<name>A0ABS1SLK3_9MICO</name>